<dbReference type="GeneID" id="20342010"/>
<name>J3NJX0_GAET3</name>
<reference evidence="2" key="3">
    <citation type="submission" date="2010-09" db="EMBL/GenBank/DDBJ databases">
        <title>Annotation of Gaeumannomyces graminis var. tritici R3-111a-1.</title>
        <authorList>
            <consortium name="The Broad Institute Genome Sequencing Platform"/>
            <person name="Ma L.-J."/>
            <person name="Dead R."/>
            <person name="Young S.K."/>
            <person name="Zeng Q."/>
            <person name="Gargeya S."/>
            <person name="Fitzgerald M."/>
            <person name="Haas B."/>
            <person name="Abouelleil A."/>
            <person name="Alvarado L."/>
            <person name="Arachchi H.M."/>
            <person name="Berlin A."/>
            <person name="Brown A."/>
            <person name="Chapman S.B."/>
            <person name="Chen Z."/>
            <person name="Dunbar C."/>
            <person name="Freedman E."/>
            <person name="Gearin G."/>
            <person name="Gellesch M."/>
            <person name="Goldberg J."/>
            <person name="Griggs A."/>
            <person name="Gujja S."/>
            <person name="Heiman D."/>
            <person name="Howarth C."/>
            <person name="Larson L."/>
            <person name="Lui A."/>
            <person name="MacDonald P.J.P."/>
            <person name="Mehta T."/>
            <person name="Montmayeur A."/>
            <person name="Murphy C."/>
            <person name="Neiman D."/>
            <person name="Pearson M."/>
            <person name="Priest M."/>
            <person name="Roberts A."/>
            <person name="Saif S."/>
            <person name="Shea T."/>
            <person name="Shenoy N."/>
            <person name="Sisk P."/>
            <person name="Stolte C."/>
            <person name="Sykes S."/>
            <person name="Yandava C."/>
            <person name="Wortman J."/>
            <person name="Nusbaum C."/>
            <person name="Birren B."/>
        </authorList>
    </citation>
    <scope>NUCLEOTIDE SEQUENCE</scope>
    <source>
        <strain evidence="2">R3-111a-1</strain>
    </source>
</reference>
<dbReference type="VEuPathDB" id="FungiDB:GGTG_01552"/>
<organism evidence="2">
    <name type="scientific">Gaeumannomyces tritici (strain R3-111a-1)</name>
    <name type="common">Wheat and barley take-all root rot fungus</name>
    <name type="synonym">Gaeumannomyces graminis var. tritici</name>
    <dbReference type="NCBI Taxonomy" id="644352"/>
    <lineage>
        <taxon>Eukaryota</taxon>
        <taxon>Fungi</taxon>
        <taxon>Dikarya</taxon>
        <taxon>Ascomycota</taxon>
        <taxon>Pezizomycotina</taxon>
        <taxon>Sordariomycetes</taxon>
        <taxon>Sordariomycetidae</taxon>
        <taxon>Magnaporthales</taxon>
        <taxon>Magnaporthaceae</taxon>
        <taxon>Gaeumannomyces</taxon>
    </lineage>
</organism>
<evidence type="ECO:0000256" key="1">
    <source>
        <dbReference type="SAM" id="MobiDB-lite"/>
    </source>
</evidence>
<sequence length="57" mass="6281">MDGGSVEPGRVELGDDRARQPERAAFLGGGRDGARKQPHPPADKWQIRGLKCPWENN</sequence>
<reference evidence="3" key="4">
    <citation type="journal article" date="2015" name="G3 (Bethesda)">
        <title>Genome sequences of three phytopathogenic species of the Magnaporthaceae family of fungi.</title>
        <authorList>
            <person name="Okagaki L.H."/>
            <person name="Nunes C.C."/>
            <person name="Sailsbery J."/>
            <person name="Clay B."/>
            <person name="Brown D."/>
            <person name="John T."/>
            <person name="Oh Y."/>
            <person name="Young N."/>
            <person name="Fitzgerald M."/>
            <person name="Haas B.J."/>
            <person name="Zeng Q."/>
            <person name="Young S."/>
            <person name="Adiconis X."/>
            <person name="Fan L."/>
            <person name="Levin J.Z."/>
            <person name="Mitchell T.K."/>
            <person name="Okubara P.A."/>
            <person name="Farman M.L."/>
            <person name="Kohn L.M."/>
            <person name="Birren B."/>
            <person name="Ma L.-J."/>
            <person name="Dean R.A."/>
        </authorList>
    </citation>
    <scope>NUCLEOTIDE SEQUENCE</scope>
    <source>
        <strain evidence="3">R3-111a-1</strain>
    </source>
</reference>
<feature type="region of interest" description="Disordered" evidence="1">
    <location>
        <begin position="1"/>
        <end position="57"/>
    </location>
</feature>
<dbReference type="RefSeq" id="XP_009217583.1">
    <property type="nucleotide sequence ID" value="XM_009219319.1"/>
</dbReference>
<reference evidence="2" key="2">
    <citation type="submission" date="2010-07" db="EMBL/GenBank/DDBJ databases">
        <authorList>
            <consortium name="The Broad Institute Genome Sequencing Platform"/>
            <consortium name="Broad Institute Genome Sequencing Center for Infectious Disease"/>
            <person name="Ma L.-J."/>
            <person name="Dead R."/>
            <person name="Young S."/>
            <person name="Zeng Q."/>
            <person name="Koehrsen M."/>
            <person name="Alvarado L."/>
            <person name="Berlin A."/>
            <person name="Chapman S.B."/>
            <person name="Chen Z."/>
            <person name="Freedman E."/>
            <person name="Gellesch M."/>
            <person name="Goldberg J."/>
            <person name="Griggs A."/>
            <person name="Gujja S."/>
            <person name="Heilman E.R."/>
            <person name="Heiman D."/>
            <person name="Hepburn T."/>
            <person name="Howarth C."/>
            <person name="Jen D."/>
            <person name="Larson L."/>
            <person name="Mehta T."/>
            <person name="Neiman D."/>
            <person name="Pearson M."/>
            <person name="Roberts A."/>
            <person name="Saif S."/>
            <person name="Shea T."/>
            <person name="Shenoy N."/>
            <person name="Sisk P."/>
            <person name="Stolte C."/>
            <person name="Sykes S."/>
            <person name="Walk T."/>
            <person name="White J."/>
            <person name="Yandava C."/>
            <person name="Haas B."/>
            <person name="Nusbaum C."/>
            <person name="Birren B."/>
        </authorList>
    </citation>
    <scope>NUCLEOTIDE SEQUENCE</scope>
    <source>
        <strain evidence="2">R3-111a-1</strain>
    </source>
</reference>
<dbReference type="HOGENOM" id="CLU_2996597_0_0_1"/>
<accession>J3NJX0</accession>
<keyword evidence="4" id="KW-1185">Reference proteome</keyword>
<reference evidence="3" key="5">
    <citation type="submission" date="2018-04" db="UniProtKB">
        <authorList>
            <consortium name="EnsemblFungi"/>
        </authorList>
    </citation>
    <scope>IDENTIFICATION</scope>
    <source>
        <strain evidence="3">R3-111a-1</strain>
    </source>
</reference>
<evidence type="ECO:0000313" key="2">
    <source>
        <dbReference type="EMBL" id="EJT81574.1"/>
    </source>
</evidence>
<gene>
    <name evidence="3" type="primary">20342010</name>
    <name evidence="2" type="ORF">GGTG_01552</name>
</gene>
<dbReference type="EnsemblFungi" id="EJT81574">
    <property type="protein sequence ID" value="EJT81574"/>
    <property type="gene ID" value="GGTG_01552"/>
</dbReference>
<reference evidence="4" key="1">
    <citation type="submission" date="2010-07" db="EMBL/GenBank/DDBJ databases">
        <title>The genome sequence of Gaeumannomyces graminis var. tritici strain R3-111a-1.</title>
        <authorList>
            <consortium name="The Broad Institute Genome Sequencing Platform"/>
            <person name="Ma L.-J."/>
            <person name="Dead R."/>
            <person name="Young S."/>
            <person name="Zeng Q."/>
            <person name="Koehrsen M."/>
            <person name="Alvarado L."/>
            <person name="Berlin A."/>
            <person name="Chapman S.B."/>
            <person name="Chen Z."/>
            <person name="Freedman E."/>
            <person name="Gellesch M."/>
            <person name="Goldberg J."/>
            <person name="Griggs A."/>
            <person name="Gujja S."/>
            <person name="Heilman E.R."/>
            <person name="Heiman D."/>
            <person name="Hepburn T."/>
            <person name="Howarth C."/>
            <person name="Jen D."/>
            <person name="Larson L."/>
            <person name="Mehta T."/>
            <person name="Neiman D."/>
            <person name="Pearson M."/>
            <person name="Roberts A."/>
            <person name="Saif S."/>
            <person name="Shea T."/>
            <person name="Shenoy N."/>
            <person name="Sisk P."/>
            <person name="Stolte C."/>
            <person name="Sykes S."/>
            <person name="Walk T."/>
            <person name="White J."/>
            <person name="Yandava C."/>
            <person name="Haas B."/>
            <person name="Nusbaum C."/>
            <person name="Birren B."/>
        </authorList>
    </citation>
    <scope>NUCLEOTIDE SEQUENCE [LARGE SCALE GENOMIC DNA]</scope>
    <source>
        <strain evidence="4">R3-111a-1</strain>
    </source>
</reference>
<proteinExistence type="predicted"/>
<dbReference type="AlphaFoldDB" id="J3NJX0"/>
<dbReference type="Proteomes" id="UP000006039">
    <property type="component" value="Unassembled WGS sequence"/>
</dbReference>
<protein>
    <submittedName>
        <fullName evidence="2 3">Uncharacterized protein</fullName>
    </submittedName>
</protein>
<dbReference type="EMBL" id="GL385395">
    <property type="protein sequence ID" value="EJT81574.1"/>
    <property type="molecule type" value="Genomic_DNA"/>
</dbReference>
<evidence type="ECO:0000313" key="4">
    <source>
        <dbReference type="Proteomes" id="UP000006039"/>
    </source>
</evidence>
<evidence type="ECO:0000313" key="3">
    <source>
        <dbReference type="EnsemblFungi" id="EJT81574"/>
    </source>
</evidence>
<feature type="compositionally biased region" description="Basic and acidic residues" evidence="1">
    <location>
        <begin position="9"/>
        <end position="22"/>
    </location>
</feature>